<keyword evidence="3" id="KW-1185">Reference proteome</keyword>
<reference evidence="2 3" key="1">
    <citation type="journal article" date="2017" name="Front. Microbiol.">
        <title>Labilibaculum manganireducens gen. nov., sp. nov. and Labilibaculum filiforme sp. nov., Novel Bacteroidetes Isolated from Subsurface Sediments of the Baltic Sea.</title>
        <authorList>
            <person name="Vandieken V."/>
            <person name="Marshall I.P."/>
            <person name="Niemann H."/>
            <person name="Engelen B."/>
            <person name="Cypionka H."/>
        </authorList>
    </citation>
    <scope>NUCLEOTIDE SEQUENCE [LARGE SCALE GENOMIC DNA]</scope>
    <source>
        <strain evidence="2 3">59.10-2M</strain>
    </source>
</reference>
<proteinExistence type="predicted"/>
<name>A0A2N3I9J6_9BACT</name>
<evidence type="ECO:0000313" key="2">
    <source>
        <dbReference type="EMBL" id="PKQ66938.1"/>
    </source>
</evidence>
<dbReference type="Proteomes" id="UP000233618">
    <property type="component" value="Unassembled WGS sequence"/>
</dbReference>
<accession>A0A2N3I9J6</accession>
<gene>
    <name evidence="2" type="ORF">BZG01_09045</name>
</gene>
<keyword evidence="1" id="KW-0812">Transmembrane</keyword>
<evidence type="ECO:0000313" key="3">
    <source>
        <dbReference type="Proteomes" id="UP000233618"/>
    </source>
</evidence>
<organism evidence="2 3">
    <name type="scientific">Labilibaculum manganireducens</name>
    <dbReference type="NCBI Taxonomy" id="1940525"/>
    <lineage>
        <taxon>Bacteria</taxon>
        <taxon>Pseudomonadati</taxon>
        <taxon>Bacteroidota</taxon>
        <taxon>Bacteroidia</taxon>
        <taxon>Marinilabiliales</taxon>
        <taxon>Marinifilaceae</taxon>
        <taxon>Labilibaculum</taxon>
    </lineage>
</organism>
<protein>
    <submittedName>
        <fullName evidence="2">Uncharacterized protein</fullName>
    </submittedName>
</protein>
<dbReference type="RefSeq" id="WP_101309513.1">
    <property type="nucleotide sequence ID" value="NZ_MVDE01000011.1"/>
</dbReference>
<comment type="caution">
    <text evidence="2">The sequence shown here is derived from an EMBL/GenBank/DDBJ whole genome shotgun (WGS) entry which is preliminary data.</text>
</comment>
<evidence type="ECO:0000256" key="1">
    <source>
        <dbReference type="SAM" id="Phobius"/>
    </source>
</evidence>
<dbReference type="AlphaFoldDB" id="A0A2N3I9J6"/>
<feature type="transmembrane region" description="Helical" evidence="1">
    <location>
        <begin position="127"/>
        <end position="146"/>
    </location>
</feature>
<keyword evidence="1" id="KW-0472">Membrane</keyword>
<keyword evidence="1" id="KW-1133">Transmembrane helix</keyword>
<sequence length="404" mass="46676">MSNNFDDNFWLSKIAGSKYFTSANDVRLLRYLVSATREDKILKETVIAIDVFGRDASFDPGSDSIVRSNIYNLRKKLNSYYLDEGNHDAVRFVIPKGSYRVVFEVTETEKIEQKPELKEVKPNSMSLKFLFPVSFILMLIFAFLYFSGNRNFNTQKIETENPVWDYYLQSENPLMIVLGDYFMMQKTRFPDSSFNYVRNPEINSQNDFMAYLDKNPEQKASMKKLGQSYFGEEIPNCFFQLVQIFQKAHKPFSMKYASELSLSDVRMNDLIFVGDFGTLGVLNPFFAKTGFHYSNLPPAIFILNEQQDTTEYISLNNPDRSVFQNDYAIVSNISAYDGKKIMFFVSFLPFGKSEALYKLSETSFLTELTDSVASFPDDWNLIMKISGLQSTGFYYEIIKFGSIE</sequence>
<dbReference type="EMBL" id="MVDE01000011">
    <property type="protein sequence ID" value="PKQ66938.1"/>
    <property type="molecule type" value="Genomic_DNA"/>
</dbReference>